<accession>A0ABS8AQW0</accession>
<dbReference type="InterPro" id="IPR010982">
    <property type="entry name" value="Lambda_DNA-bd_dom_sf"/>
</dbReference>
<dbReference type="SUPFAM" id="SSF47413">
    <property type="entry name" value="lambda repressor-like DNA-binding domains"/>
    <property type="match status" value="1"/>
</dbReference>
<name>A0ABS8AQW0_9BACT</name>
<dbReference type="EMBL" id="JAJADR010000002">
    <property type="protein sequence ID" value="MCB2408124.1"/>
    <property type="molecule type" value="Genomic_DNA"/>
</dbReference>
<dbReference type="RefSeq" id="WP_226174829.1">
    <property type="nucleotide sequence ID" value="NZ_JAJADR010000002.1"/>
</dbReference>
<proteinExistence type="predicted"/>
<organism evidence="1 2">
    <name type="scientific">Hymenobacter lucidus</name>
    <dbReference type="NCBI Taxonomy" id="2880930"/>
    <lineage>
        <taxon>Bacteria</taxon>
        <taxon>Pseudomonadati</taxon>
        <taxon>Bacteroidota</taxon>
        <taxon>Cytophagia</taxon>
        <taxon>Cytophagales</taxon>
        <taxon>Hymenobacteraceae</taxon>
        <taxon>Hymenobacter</taxon>
    </lineage>
</organism>
<gene>
    <name evidence="1" type="ORF">LGH74_09060</name>
</gene>
<reference evidence="1" key="1">
    <citation type="submission" date="2021-10" db="EMBL/GenBank/DDBJ databases">
        <authorList>
            <person name="Dean J.D."/>
            <person name="Kim M.K."/>
            <person name="Newey C.N."/>
            <person name="Stoker T.S."/>
            <person name="Thompson D.W."/>
            <person name="Grose J.H."/>
        </authorList>
    </citation>
    <scope>NUCLEOTIDE SEQUENCE</scope>
    <source>
        <strain evidence="1">BT178</strain>
    </source>
</reference>
<comment type="caution">
    <text evidence="1">The sequence shown here is derived from an EMBL/GenBank/DDBJ whole genome shotgun (WGS) entry which is preliminary data.</text>
</comment>
<evidence type="ECO:0000313" key="1">
    <source>
        <dbReference type="EMBL" id="MCB2408124.1"/>
    </source>
</evidence>
<dbReference type="Proteomes" id="UP001165296">
    <property type="component" value="Unassembled WGS sequence"/>
</dbReference>
<keyword evidence="2" id="KW-1185">Reference proteome</keyword>
<sequence length="193" mass="20813">MSYAPLLRDVRAHFGLLQADLATWLGISRSLLALVETGREELPRHARPWLFPWLTAQALPDDETTVPAPPLAPALLLASAGPAAALARLRECDYQVRRLHLQHLALLGTLRTAARRLAAAPVLHAALPPETAAEPVALALRRRWLARLREAATDALLPEAEAGPVVAALLGMRGEAYRHEGVLLEAWLAGGKG</sequence>
<evidence type="ECO:0000313" key="2">
    <source>
        <dbReference type="Proteomes" id="UP001165296"/>
    </source>
</evidence>
<protein>
    <submittedName>
        <fullName evidence="1">Helix-turn-helix domain-containing protein</fullName>
    </submittedName>
</protein>